<gene>
    <name evidence="1" type="ORF">I542_3033</name>
</gene>
<dbReference type="GO" id="GO:0051213">
    <property type="term" value="F:dioxygenase activity"/>
    <property type="evidence" value="ECO:0007669"/>
    <property type="project" value="UniProtKB-KW"/>
</dbReference>
<accession>A0A829QJB5</accession>
<evidence type="ECO:0000313" key="1">
    <source>
        <dbReference type="EMBL" id="EUA62878.1"/>
    </source>
</evidence>
<name>A0A829QJB5_9MYCO</name>
<protein>
    <submittedName>
        <fullName evidence="1">Putative 2-nitropropane dioxygenase, NPD</fullName>
    </submittedName>
</protein>
<keyword evidence="1" id="KW-0223">Dioxygenase</keyword>
<proteinExistence type="predicted"/>
<reference evidence="1 2" key="1">
    <citation type="submission" date="2013-12" db="EMBL/GenBank/DDBJ databases">
        <authorList>
            <person name="Zelazny A."/>
            <person name="Olivier K."/>
            <person name="Holland S."/>
            <person name="Lenaerts A."/>
            <person name="Ordway D."/>
            <person name="DeGroote M.A."/>
            <person name="Parker T."/>
            <person name="Sizemore C."/>
            <person name="Tallon L.J."/>
            <person name="Sadzewicz L.K."/>
            <person name="Sengamalay N."/>
            <person name="Fraser C.M."/>
            <person name="Hine E."/>
            <person name="Shefchek K.A."/>
            <person name="Das S.P."/>
            <person name="Tettelin H."/>
        </authorList>
    </citation>
    <scope>NUCLEOTIDE SEQUENCE [LARGE SCALE GENOMIC DNA]</scope>
    <source>
        <strain evidence="1 2">1948</strain>
    </source>
</reference>
<comment type="caution">
    <text evidence="1">The sequence shown here is derived from an EMBL/GenBank/DDBJ whole genome shotgun (WGS) entry which is preliminary data.</text>
</comment>
<dbReference type="InterPro" id="IPR013785">
    <property type="entry name" value="Aldolase_TIM"/>
</dbReference>
<sequence>MCFPAGQIVGRMNEIRPTAEIVADLVSGFEAAVDRLDEIRG</sequence>
<organism evidence="1 2">
    <name type="scientific">Mycobacteroides abscessus 1948</name>
    <dbReference type="NCBI Taxonomy" id="1299323"/>
    <lineage>
        <taxon>Bacteria</taxon>
        <taxon>Bacillati</taxon>
        <taxon>Actinomycetota</taxon>
        <taxon>Actinomycetes</taxon>
        <taxon>Mycobacteriales</taxon>
        <taxon>Mycobacteriaceae</taxon>
        <taxon>Mycobacteroides</taxon>
        <taxon>Mycobacteroides abscessus</taxon>
    </lineage>
</organism>
<keyword evidence="1" id="KW-0560">Oxidoreductase</keyword>
<evidence type="ECO:0000313" key="2">
    <source>
        <dbReference type="Proteomes" id="UP000021210"/>
    </source>
</evidence>
<dbReference type="Gene3D" id="3.20.20.70">
    <property type="entry name" value="Aldolase class I"/>
    <property type="match status" value="1"/>
</dbReference>
<dbReference type="Proteomes" id="UP000021210">
    <property type="component" value="Unassembled WGS sequence"/>
</dbReference>
<dbReference type="AlphaFoldDB" id="A0A829QJB5"/>
<dbReference type="EMBL" id="JAOH01000002">
    <property type="protein sequence ID" value="EUA62878.1"/>
    <property type="molecule type" value="Genomic_DNA"/>
</dbReference>